<feature type="region of interest" description="Disordered" evidence="1">
    <location>
        <begin position="118"/>
        <end position="146"/>
    </location>
</feature>
<sequence>MLLIQTLQRARRPIRISLCVLAYLVAAAVVPSGYMAAPLASGTPFHLCPGDTRSALIISALTDSVSLAHQYGDPHAGHHGAGADISVSPISAEPDCQFAGVSALPAGLAFADADAPESISRVQRAPGGPATRNPAWLRPPVRSPPA</sequence>
<dbReference type="EMBL" id="SLWX01000019">
    <property type="protein sequence ID" value="TCO72213.1"/>
    <property type="molecule type" value="Genomic_DNA"/>
</dbReference>
<comment type="caution">
    <text evidence="2">The sequence shown here is derived from an EMBL/GenBank/DDBJ whole genome shotgun (WGS) entry which is preliminary data.</text>
</comment>
<keyword evidence="3" id="KW-1185">Reference proteome</keyword>
<evidence type="ECO:0000313" key="3">
    <source>
        <dbReference type="Proteomes" id="UP000294980"/>
    </source>
</evidence>
<proteinExistence type="predicted"/>
<dbReference type="AlphaFoldDB" id="A0A4R2KF74"/>
<gene>
    <name evidence="2" type="ORF">EV688_11914</name>
</gene>
<protein>
    <recommendedName>
        <fullName evidence="4">DUF2946 family protein</fullName>
    </recommendedName>
</protein>
<name>A0A4R2KF74_9GAMM</name>
<dbReference type="Proteomes" id="UP000294980">
    <property type="component" value="Unassembled WGS sequence"/>
</dbReference>
<dbReference type="RefSeq" id="WP_117319407.1">
    <property type="nucleotide sequence ID" value="NZ_QQSW01000025.1"/>
</dbReference>
<evidence type="ECO:0008006" key="4">
    <source>
        <dbReference type="Google" id="ProtNLM"/>
    </source>
</evidence>
<reference evidence="2 3" key="1">
    <citation type="submission" date="2019-03" db="EMBL/GenBank/DDBJ databases">
        <title>Genomic Encyclopedia of Type Strains, Phase IV (KMG-IV): sequencing the most valuable type-strain genomes for metagenomic binning, comparative biology and taxonomic classification.</title>
        <authorList>
            <person name="Goeker M."/>
        </authorList>
    </citation>
    <scope>NUCLEOTIDE SEQUENCE [LARGE SCALE GENOMIC DNA]</scope>
    <source>
        <strain evidence="2 3">DSM 23344</strain>
    </source>
</reference>
<evidence type="ECO:0000313" key="2">
    <source>
        <dbReference type="EMBL" id="TCO72213.1"/>
    </source>
</evidence>
<organism evidence="2 3">
    <name type="scientific">Chromatocurvus halotolerans</name>
    <dbReference type="NCBI Taxonomy" id="1132028"/>
    <lineage>
        <taxon>Bacteria</taxon>
        <taxon>Pseudomonadati</taxon>
        <taxon>Pseudomonadota</taxon>
        <taxon>Gammaproteobacteria</taxon>
        <taxon>Cellvibrionales</taxon>
        <taxon>Halieaceae</taxon>
        <taxon>Chromatocurvus</taxon>
    </lineage>
</organism>
<dbReference type="OrthoDB" id="5740983at2"/>
<accession>A0A4R2KF74</accession>
<evidence type="ECO:0000256" key="1">
    <source>
        <dbReference type="SAM" id="MobiDB-lite"/>
    </source>
</evidence>